<evidence type="ECO:0000259" key="2">
    <source>
        <dbReference type="Pfam" id="PF04892"/>
    </source>
</evidence>
<name>A0A2T0AZ87_9CLOT</name>
<protein>
    <submittedName>
        <fullName evidence="3">VanZ like family protein</fullName>
    </submittedName>
</protein>
<keyword evidence="4" id="KW-1185">Reference proteome</keyword>
<sequence>MKKIIIIFCMLWIGIIFFNSSNIGSVSNEKSYTIVNFIKNNNIYKKHIRKYVDIKSSTLNLIVRKSAHFIEYLILGIIISFALFKYNFKGKGALGYILFICLLCAVMDEFYQKFIQDRTSNVGDILIDFAGSLFGIFIFYIYDNIWSKISSKGGVCNMWNKKNSVNK</sequence>
<feature type="domain" description="VanZ-like" evidence="2">
    <location>
        <begin position="6"/>
        <end position="141"/>
    </location>
</feature>
<dbReference type="PIRSF" id="PIRSF019083">
    <property type="entry name" value="UCP019083_VanZ"/>
    <property type="match status" value="1"/>
</dbReference>
<comment type="caution">
    <text evidence="3">The sequence shown here is derived from an EMBL/GenBank/DDBJ whole genome shotgun (WGS) entry which is preliminary data.</text>
</comment>
<dbReference type="Proteomes" id="UP000239614">
    <property type="component" value="Unassembled WGS sequence"/>
</dbReference>
<dbReference type="InterPro" id="IPR016747">
    <property type="entry name" value="Phosphotransbutyrylase"/>
</dbReference>
<feature type="transmembrane region" description="Helical" evidence="1">
    <location>
        <begin position="93"/>
        <end position="111"/>
    </location>
</feature>
<reference evidence="3 4" key="1">
    <citation type="submission" date="2018-03" db="EMBL/GenBank/DDBJ databases">
        <title>Genome sequence of Clostridium thermopalmarium DSM 5974.</title>
        <authorList>
            <person name="Poehlein A."/>
            <person name="Daniel R."/>
        </authorList>
    </citation>
    <scope>NUCLEOTIDE SEQUENCE [LARGE SCALE GENOMIC DNA]</scope>
    <source>
        <strain evidence="3 4">DSM 5974</strain>
    </source>
</reference>
<dbReference type="AlphaFoldDB" id="A0A2T0AZ87"/>
<keyword evidence="1" id="KW-0812">Transmembrane</keyword>
<dbReference type="InterPro" id="IPR006976">
    <property type="entry name" value="VanZ-like"/>
</dbReference>
<organism evidence="3 4">
    <name type="scientific">Clostridium thermopalmarium DSM 5974</name>
    <dbReference type="NCBI Taxonomy" id="1121340"/>
    <lineage>
        <taxon>Bacteria</taxon>
        <taxon>Bacillati</taxon>
        <taxon>Bacillota</taxon>
        <taxon>Clostridia</taxon>
        <taxon>Eubacteriales</taxon>
        <taxon>Clostridiaceae</taxon>
        <taxon>Clostridium</taxon>
    </lineage>
</organism>
<feature type="transmembrane region" description="Helical" evidence="1">
    <location>
        <begin position="5"/>
        <end position="23"/>
    </location>
</feature>
<keyword evidence="1" id="KW-1133">Transmembrane helix</keyword>
<proteinExistence type="predicted"/>
<dbReference type="Pfam" id="PF04892">
    <property type="entry name" value="VanZ"/>
    <property type="match status" value="1"/>
</dbReference>
<evidence type="ECO:0000313" key="4">
    <source>
        <dbReference type="Proteomes" id="UP000239614"/>
    </source>
</evidence>
<keyword evidence="1" id="KW-0472">Membrane</keyword>
<evidence type="ECO:0000313" key="3">
    <source>
        <dbReference type="EMBL" id="PRR76497.1"/>
    </source>
</evidence>
<dbReference type="NCBIfam" id="NF037970">
    <property type="entry name" value="vanZ_1"/>
    <property type="match status" value="1"/>
</dbReference>
<dbReference type="EMBL" id="PVXN01000005">
    <property type="protein sequence ID" value="PRR76497.1"/>
    <property type="molecule type" value="Genomic_DNA"/>
</dbReference>
<evidence type="ECO:0000256" key="1">
    <source>
        <dbReference type="SAM" id="Phobius"/>
    </source>
</evidence>
<feature type="transmembrane region" description="Helical" evidence="1">
    <location>
        <begin position="123"/>
        <end position="142"/>
    </location>
</feature>
<gene>
    <name evidence="3" type="ORF">CPAL_01680</name>
</gene>
<accession>A0A2T0AZ87</accession>
<dbReference type="RefSeq" id="WP_106023880.1">
    <property type="nucleotide sequence ID" value="NZ_PVXN01000005.1"/>
</dbReference>
<feature type="transmembrane region" description="Helical" evidence="1">
    <location>
        <begin position="69"/>
        <end position="86"/>
    </location>
</feature>
<dbReference type="OrthoDB" id="291892at2"/>